<name>A0A1E7EVS7_9STRA</name>
<organism evidence="1 2">
    <name type="scientific">Fragilariopsis cylindrus CCMP1102</name>
    <dbReference type="NCBI Taxonomy" id="635003"/>
    <lineage>
        <taxon>Eukaryota</taxon>
        <taxon>Sar</taxon>
        <taxon>Stramenopiles</taxon>
        <taxon>Ochrophyta</taxon>
        <taxon>Bacillariophyta</taxon>
        <taxon>Bacillariophyceae</taxon>
        <taxon>Bacillariophycidae</taxon>
        <taxon>Bacillariales</taxon>
        <taxon>Bacillariaceae</taxon>
        <taxon>Fragilariopsis</taxon>
    </lineage>
</organism>
<dbReference type="KEGG" id="fcy:FRACYDRAFT_247612"/>
<dbReference type="Proteomes" id="UP000095751">
    <property type="component" value="Unassembled WGS sequence"/>
</dbReference>
<accession>A0A1E7EVS7</accession>
<dbReference type="AlphaFoldDB" id="A0A1E7EVS7"/>
<protein>
    <submittedName>
        <fullName evidence="1">Uncharacterized protein</fullName>
    </submittedName>
</protein>
<dbReference type="EMBL" id="KV784373">
    <property type="protein sequence ID" value="OEU10002.1"/>
    <property type="molecule type" value="Genomic_DNA"/>
</dbReference>
<gene>
    <name evidence="1" type="ORF">FRACYDRAFT_247612</name>
</gene>
<reference evidence="1 2" key="1">
    <citation type="submission" date="2016-09" db="EMBL/GenBank/DDBJ databases">
        <title>Extensive genetic diversity and differential bi-allelic expression allows diatom success in the polar Southern Ocean.</title>
        <authorList>
            <consortium name="DOE Joint Genome Institute"/>
            <person name="Mock T."/>
            <person name="Otillar R.P."/>
            <person name="Strauss J."/>
            <person name="Dupont C."/>
            <person name="Frickenhaus S."/>
            <person name="Maumus F."/>
            <person name="Mcmullan M."/>
            <person name="Sanges R."/>
            <person name="Schmutz J."/>
            <person name="Toseland A."/>
            <person name="Valas R."/>
            <person name="Veluchamy A."/>
            <person name="Ward B.J."/>
            <person name="Allen A."/>
            <person name="Barry K."/>
            <person name="Falciatore A."/>
            <person name="Ferrante M."/>
            <person name="Fortunato A.E."/>
            <person name="Gloeckner G."/>
            <person name="Gruber A."/>
            <person name="Hipkin R."/>
            <person name="Janech M."/>
            <person name="Kroth P."/>
            <person name="Leese F."/>
            <person name="Lindquist E."/>
            <person name="Lyon B.R."/>
            <person name="Martin J."/>
            <person name="Mayer C."/>
            <person name="Parker M."/>
            <person name="Quesneville H."/>
            <person name="Raymond J."/>
            <person name="Uhlig C."/>
            <person name="Valentin K.U."/>
            <person name="Worden A.Z."/>
            <person name="Armbrust E.V."/>
            <person name="Bowler C."/>
            <person name="Green B."/>
            <person name="Moulton V."/>
            <person name="Van Oosterhout C."/>
            <person name="Grigoriev I."/>
        </authorList>
    </citation>
    <scope>NUCLEOTIDE SEQUENCE [LARGE SCALE GENOMIC DNA]</scope>
    <source>
        <strain evidence="1 2">CCMP1102</strain>
    </source>
</reference>
<evidence type="ECO:0000313" key="1">
    <source>
        <dbReference type="EMBL" id="OEU10002.1"/>
    </source>
</evidence>
<proteinExistence type="predicted"/>
<dbReference type="OrthoDB" id="47615at2759"/>
<sequence length="672" mass="76041">MEHFDGMVSARGGNSGVVRAAGVNHEATTTASTPPYGNLFIAAAAPPSPIRRLRVSGVPHAQLVQGLHNLREHSKGKDHNTKKSYEPKRAEFLEFCDKVYGYLPSDQKQQVCPDKAIRYMMYVAFREQKKRGKKRDSSDNSKDKFIHSEYERIFSKVAGLSSPDAYPEIEPKNGIGYNVMLSISILLLLFLSVSYYANLHDEWIKLQGKEDETVMSGKLDVVIRRKIISTTMENQIKSEEMKRLENITSNVLTVHSAETSSFETFPPTQHSASAVLTMTSSALLLHHTSENASNNDSTISSNYTINIVNIEDNESFLWRGAQSRLCTHIKKEKRKMIATNNKSVVKQKIQLVLVIPCKKYHERHQHGNFMLGFYAMKLAAMAYQVDFSFRCEEDEGQQYLLWWLQSKEHLGETISSSSSLSTLSTGTNIVHIENYDYSVNHDLYSPPQPTTDVACRGMGYVALHYASEYAMKDLRRMAMELLPSMHNKGMIIDEVAIHLRCGDILNPNSISRNDKNYGLIQFQAYRKRIPPTVNSIGIVTAPFEEENRRKQDHGSGLLCQTLVQKLVDYLQTHFPSTAIHIRNDPSESIPEVVSRLILAKHNFCVRSTFCLFPSIASYGISHVQSGGTAYFFNEISKVYNNINLMDEPFLVTHDIKDRGFHSTLQWLTGSNM</sequence>
<dbReference type="InParanoid" id="A0A1E7EVS7"/>
<keyword evidence="2" id="KW-1185">Reference proteome</keyword>
<evidence type="ECO:0000313" key="2">
    <source>
        <dbReference type="Proteomes" id="UP000095751"/>
    </source>
</evidence>